<evidence type="ECO:0000313" key="3">
    <source>
        <dbReference type="EMBL" id="MDM9558463.1"/>
    </source>
</evidence>
<dbReference type="InterPro" id="IPR029045">
    <property type="entry name" value="ClpP/crotonase-like_dom_sf"/>
</dbReference>
<dbReference type="CDD" id="cd06558">
    <property type="entry name" value="crotonase-like"/>
    <property type="match status" value="1"/>
</dbReference>
<dbReference type="Gene3D" id="3.90.226.10">
    <property type="entry name" value="2-enoyl-CoA Hydratase, Chain A, domain 1"/>
    <property type="match status" value="1"/>
</dbReference>
<name>A0ABT7VZT6_9BORD</name>
<sequence length="271" mass="29503">MTDFVLRERRGATLIVTINRPERRNAFDLEVRQSLAEAVLEARDDETVKALVITGSQGVFCAGGDLKALSEAKRPIYKDRDRIRRLHTWFHELVNLEKPVIAAVDGPAFGAGFNLALACDFILGTPATRFCAVFGRIGLVPDLGGFFLLPRIVGLQRAKELVFTAREVGADEALSLGILFRVVTDGTLLDEALALAARFHGASTEALGMSKNILNRSFNLDQNTLAELESHAQALAIHTEYHDAAVARFLNKQPPAFAWPARAAKGQGGTP</sequence>
<dbReference type="Pfam" id="PF00378">
    <property type="entry name" value="ECH_1"/>
    <property type="match status" value="1"/>
</dbReference>
<dbReference type="PROSITE" id="PS00166">
    <property type="entry name" value="ENOYL_COA_HYDRATASE"/>
    <property type="match status" value="1"/>
</dbReference>
<gene>
    <name evidence="3" type="ORF">QUC21_05440</name>
</gene>
<comment type="similarity">
    <text evidence="1 2">Belongs to the enoyl-CoA hydratase/isomerase family.</text>
</comment>
<dbReference type="Proteomes" id="UP001175604">
    <property type="component" value="Unassembled WGS sequence"/>
</dbReference>
<dbReference type="InterPro" id="IPR014748">
    <property type="entry name" value="Enoyl-CoA_hydra_C"/>
</dbReference>
<comment type="caution">
    <text evidence="3">The sequence shown here is derived from an EMBL/GenBank/DDBJ whole genome shotgun (WGS) entry which is preliminary data.</text>
</comment>
<dbReference type="PANTHER" id="PTHR43802">
    <property type="entry name" value="ENOYL-COA HYDRATASE"/>
    <property type="match status" value="1"/>
</dbReference>
<evidence type="ECO:0000256" key="1">
    <source>
        <dbReference type="ARBA" id="ARBA00005254"/>
    </source>
</evidence>
<evidence type="ECO:0000256" key="2">
    <source>
        <dbReference type="RuleBase" id="RU003707"/>
    </source>
</evidence>
<organism evidence="3 4">
    <name type="scientific">Bordetella petrii</name>
    <dbReference type="NCBI Taxonomy" id="94624"/>
    <lineage>
        <taxon>Bacteria</taxon>
        <taxon>Pseudomonadati</taxon>
        <taxon>Pseudomonadota</taxon>
        <taxon>Betaproteobacteria</taxon>
        <taxon>Burkholderiales</taxon>
        <taxon>Alcaligenaceae</taxon>
        <taxon>Bordetella</taxon>
    </lineage>
</organism>
<dbReference type="Gene3D" id="1.10.12.10">
    <property type="entry name" value="Lyase 2-enoyl-coa Hydratase, Chain A, domain 2"/>
    <property type="match status" value="1"/>
</dbReference>
<dbReference type="PANTHER" id="PTHR43802:SF1">
    <property type="entry name" value="IP11341P-RELATED"/>
    <property type="match status" value="1"/>
</dbReference>
<protein>
    <submittedName>
        <fullName evidence="3">Enoyl-CoA hydratase/isomerase family protein</fullName>
    </submittedName>
</protein>
<dbReference type="EMBL" id="JAUDJE010000003">
    <property type="protein sequence ID" value="MDM9558463.1"/>
    <property type="molecule type" value="Genomic_DNA"/>
</dbReference>
<dbReference type="SUPFAM" id="SSF52096">
    <property type="entry name" value="ClpP/crotonase"/>
    <property type="match status" value="1"/>
</dbReference>
<keyword evidence="4" id="KW-1185">Reference proteome</keyword>
<evidence type="ECO:0000313" key="4">
    <source>
        <dbReference type="Proteomes" id="UP001175604"/>
    </source>
</evidence>
<reference evidence="3" key="1">
    <citation type="submission" date="2023-06" db="EMBL/GenBank/DDBJ databases">
        <title>full genome analysis of Phenantherene degrader P3.</title>
        <authorList>
            <person name="Akbar A."/>
            <person name="Rahmeh R."/>
            <person name="Kishk M."/>
        </authorList>
    </citation>
    <scope>NUCLEOTIDE SEQUENCE</scope>
    <source>
        <strain evidence="3">P3</strain>
    </source>
</reference>
<dbReference type="RefSeq" id="WP_289784563.1">
    <property type="nucleotide sequence ID" value="NZ_JAUDJE010000003.1"/>
</dbReference>
<accession>A0ABT7VZT6</accession>
<dbReference type="InterPro" id="IPR018376">
    <property type="entry name" value="Enoyl-CoA_hyd/isom_CS"/>
</dbReference>
<proteinExistence type="inferred from homology"/>
<dbReference type="InterPro" id="IPR001753">
    <property type="entry name" value="Enoyl-CoA_hydra/iso"/>
</dbReference>